<dbReference type="RefSeq" id="WP_135532493.1">
    <property type="nucleotide sequence ID" value="NZ_SRKZ01000007.1"/>
</dbReference>
<keyword evidence="1" id="KW-0732">Signal</keyword>
<reference evidence="2 3" key="1">
    <citation type="submission" date="2019-04" db="EMBL/GenBank/DDBJ databases">
        <authorList>
            <person name="Feng G."/>
            <person name="Zhang J."/>
            <person name="Zhu H."/>
        </authorList>
    </citation>
    <scope>NUCLEOTIDE SEQUENCE [LARGE SCALE GENOMIC DNA]</scope>
    <source>
        <strain evidence="2 3">JCM 19491</strain>
    </source>
</reference>
<feature type="signal peptide" evidence="1">
    <location>
        <begin position="1"/>
        <end position="20"/>
    </location>
</feature>
<name>A0A4Z0MEC1_9BACT</name>
<feature type="chain" id="PRO_5021384478" description="Lipoprotein" evidence="1">
    <location>
        <begin position="21"/>
        <end position="297"/>
    </location>
</feature>
<dbReference type="AlphaFoldDB" id="A0A4Z0MEC1"/>
<dbReference type="InterPro" id="IPR043749">
    <property type="entry name" value="DUF5694"/>
</dbReference>
<keyword evidence="3" id="KW-1185">Reference proteome</keyword>
<protein>
    <recommendedName>
        <fullName evidence="4">Lipoprotein</fullName>
    </recommendedName>
</protein>
<evidence type="ECO:0000256" key="1">
    <source>
        <dbReference type="SAM" id="SignalP"/>
    </source>
</evidence>
<evidence type="ECO:0000313" key="3">
    <source>
        <dbReference type="Proteomes" id="UP000298284"/>
    </source>
</evidence>
<proteinExistence type="predicted"/>
<dbReference type="OrthoDB" id="661563at2"/>
<dbReference type="Proteomes" id="UP000298284">
    <property type="component" value="Unassembled WGS sequence"/>
</dbReference>
<gene>
    <name evidence="2" type="ORF">EU557_21225</name>
</gene>
<sequence>MRQFLLPCLAGLLGFVSCTASHTPASSTATSQAGPRTDIMLLAVPHLPQLYKKDNPSTDVLSPRRQTELVAFRDQVLRYRPNAILVEELPSQQPRLDSLYALYRQDKLDLNNMPGGRSEIYQLAFPLGKRLGLDRIYCVNSQGGTSQSILHEGTNIKLYQDATAEHRAYYTPVVQKWEAGDLSMSGLLAFLNSQPMLEQLHTLVYRTPARVTDGTLKPDEMVDSAFIKPHYVGAEFISVLYNRDLKIYSNIVTTQMATRSSRILTIIGGRHVRSLQGIFSTDPAYRLVPSTAYIKQK</sequence>
<evidence type="ECO:0000313" key="2">
    <source>
        <dbReference type="EMBL" id="TGD77819.1"/>
    </source>
</evidence>
<accession>A0A4Z0MEC1</accession>
<evidence type="ECO:0008006" key="4">
    <source>
        <dbReference type="Google" id="ProtNLM"/>
    </source>
</evidence>
<dbReference type="EMBL" id="SRKZ01000007">
    <property type="protein sequence ID" value="TGD77819.1"/>
    <property type="molecule type" value="Genomic_DNA"/>
</dbReference>
<comment type="caution">
    <text evidence="2">The sequence shown here is derived from an EMBL/GenBank/DDBJ whole genome shotgun (WGS) entry which is preliminary data.</text>
</comment>
<dbReference type="PROSITE" id="PS51257">
    <property type="entry name" value="PROKAR_LIPOPROTEIN"/>
    <property type="match status" value="1"/>
</dbReference>
<organism evidence="2 3">
    <name type="scientific">Hymenobacter wooponensis</name>
    <dbReference type="NCBI Taxonomy" id="1525360"/>
    <lineage>
        <taxon>Bacteria</taxon>
        <taxon>Pseudomonadati</taxon>
        <taxon>Bacteroidota</taxon>
        <taxon>Cytophagia</taxon>
        <taxon>Cytophagales</taxon>
        <taxon>Hymenobacteraceae</taxon>
        <taxon>Hymenobacter</taxon>
    </lineage>
</organism>
<dbReference type="Pfam" id="PF18950">
    <property type="entry name" value="DUF5694"/>
    <property type="match status" value="1"/>
</dbReference>